<dbReference type="Proteomes" id="UP000258309">
    <property type="component" value="Unassembled WGS sequence"/>
</dbReference>
<evidence type="ECO:0000313" key="2">
    <source>
        <dbReference type="EMBL" id="RFU35319.1"/>
    </source>
</evidence>
<keyword evidence="3" id="KW-1185">Reference proteome</keyword>
<reference evidence="2 3" key="1">
    <citation type="submission" date="2018-05" db="EMBL/GenBank/DDBJ databases">
        <title>Draft genome sequence of Scytalidium lignicola DSM 105466, a ubiquitous saprotrophic fungus.</title>
        <authorList>
            <person name="Buettner E."/>
            <person name="Gebauer A.M."/>
            <person name="Hofrichter M."/>
            <person name="Liers C."/>
            <person name="Kellner H."/>
        </authorList>
    </citation>
    <scope>NUCLEOTIDE SEQUENCE [LARGE SCALE GENOMIC DNA]</scope>
    <source>
        <strain evidence="2 3">DSM 105466</strain>
    </source>
</reference>
<feature type="signal peptide" evidence="1">
    <location>
        <begin position="1"/>
        <end position="23"/>
    </location>
</feature>
<protein>
    <submittedName>
        <fullName evidence="2">Uncharacterized protein</fullName>
    </submittedName>
</protein>
<gene>
    <name evidence="2" type="ORF">B7463_g1020</name>
</gene>
<evidence type="ECO:0000256" key="1">
    <source>
        <dbReference type="SAM" id="SignalP"/>
    </source>
</evidence>
<dbReference type="AlphaFoldDB" id="A0A3E2HPN8"/>
<name>A0A3E2HPN8_SCYLI</name>
<evidence type="ECO:0000313" key="3">
    <source>
        <dbReference type="Proteomes" id="UP000258309"/>
    </source>
</evidence>
<proteinExistence type="predicted"/>
<accession>A0A3E2HPN8</accession>
<feature type="non-terminal residue" evidence="2">
    <location>
        <position position="155"/>
    </location>
</feature>
<organism evidence="2 3">
    <name type="scientific">Scytalidium lignicola</name>
    <name type="common">Hyphomycete</name>
    <dbReference type="NCBI Taxonomy" id="5539"/>
    <lineage>
        <taxon>Eukaryota</taxon>
        <taxon>Fungi</taxon>
        <taxon>Dikarya</taxon>
        <taxon>Ascomycota</taxon>
        <taxon>Pezizomycotina</taxon>
        <taxon>Leotiomycetes</taxon>
        <taxon>Leotiomycetes incertae sedis</taxon>
        <taxon>Scytalidium</taxon>
    </lineage>
</organism>
<sequence length="155" mass="17428">MLVSTLVFKAIALSFLAVTPAAAVDWPGDHRVECNEGDYVSKSSFDEAFKALYDLCWERGGTKLRDNLRFMRSSRNGAIATDVFMCNYHPNPCRVEELNDAIEQIKATCTSTLNYKGEELMQTGWFWAGNAWSKSYGYSTSDFITPCGKDFEDSN</sequence>
<feature type="non-terminal residue" evidence="2">
    <location>
        <position position="1"/>
    </location>
</feature>
<dbReference type="EMBL" id="NCSJ02000010">
    <property type="protein sequence ID" value="RFU35319.1"/>
    <property type="molecule type" value="Genomic_DNA"/>
</dbReference>
<keyword evidence="1" id="KW-0732">Signal</keyword>
<comment type="caution">
    <text evidence="2">The sequence shown here is derived from an EMBL/GenBank/DDBJ whole genome shotgun (WGS) entry which is preliminary data.</text>
</comment>
<feature type="chain" id="PRO_5017816958" evidence="1">
    <location>
        <begin position="24"/>
        <end position="155"/>
    </location>
</feature>